<organism evidence="3 4">
    <name type="scientific">Massilia horti</name>
    <dbReference type="NCBI Taxonomy" id="2562153"/>
    <lineage>
        <taxon>Bacteria</taxon>
        <taxon>Pseudomonadati</taxon>
        <taxon>Pseudomonadota</taxon>
        <taxon>Betaproteobacteria</taxon>
        <taxon>Burkholderiales</taxon>
        <taxon>Oxalobacteraceae</taxon>
        <taxon>Telluria group</taxon>
        <taxon>Massilia</taxon>
    </lineage>
</organism>
<dbReference type="InterPro" id="IPR038740">
    <property type="entry name" value="BioF2-like_GNAT_dom"/>
</dbReference>
<dbReference type="GO" id="GO:0016740">
    <property type="term" value="F:transferase activity"/>
    <property type="evidence" value="ECO:0007669"/>
    <property type="project" value="UniProtKB-KW"/>
</dbReference>
<reference evidence="3 4" key="1">
    <citation type="submission" date="2019-03" db="EMBL/GenBank/DDBJ databases">
        <title>Draft genome of Massilia hortus sp. nov., a novel bacterial species of the Oxalobacteraceae family.</title>
        <authorList>
            <person name="Peta V."/>
            <person name="Raths R."/>
            <person name="Bucking H."/>
        </authorList>
    </citation>
    <scope>NUCLEOTIDE SEQUENCE [LARGE SCALE GENOMIC DNA]</scope>
    <source>
        <strain evidence="3 4">ONC3</strain>
    </source>
</reference>
<gene>
    <name evidence="3" type="ORF">E4O92_16000</name>
</gene>
<evidence type="ECO:0000313" key="4">
    <source>
        <dbReference type="Proteomes" id="UP000297258"/>
    </source>
</evidence>
<keyword evidence="4" id="KW-1185">Reference proteome</keyword>
<dbReference type="AlphaFoldDB" id="A0A4Y9SZ67"/>
<dbReference type="Pfam" id="PF13480">
    <property type="entry name" value="Acetyltransf_6"/>
    <property type="match status" value="1"/>
</dbReference>
<feature type="compositionally biased region" description="Low complexity" evidence="1">
    <location>
        <begin position="349"/>
        <end position="360"/>
    </location>
</feature>
<evidence type="ECO:0000313" key="3">
    <source>
        <dbReference type="EMBL" id="TFW30669.1"/>
    </source>
</evidence>
<proteinExistence type="predicted"/>
<accession>A0A4Y9SZ67</accession>
<evidence type="ECO:0000259" key="2">
    <source>
        <dbReference type="Pfam" id="PF13480"/>
    </source>
</evidence>
<feature type="domain" description="BioF2-like acetyltransferase" evidence="2">
    <location>
        <begin position="158"/>
        <end position="305"/>
    </location>
</feature>
<dbReference type="InterPro" id="IPR016181">
    <property type="entry name" value="Acyl_CoA_acyltransferase"/>
</dbReference>
<dbReference type="SUPFAM" id="SSF55729">
    <property type="entry name" value="Acyl-CoA N-acyltransferases (Nat)"/>
    <property type="match status" value="1"/>
</dbReference>
<dbReference type="EMBL" id="SPUM01000108">
    <property type="protein sequence ID" value="TFW30669.1"/>
    <property type="molecule type" value="Genomic_DNA"/>
</dbReference>
<feature type="region of interest" description="Disordered" evidence="1">
    <location>
        <begin position="339"/>
        <end position="360"/>
    </location>
</feature>
<keyword evidence="3" id="KW-0808">Transferase</keyword>
<sequence>MTWILTPAREFAAHAAAWQQLNTECTASPLLEPAFVAPLLTEFGDGSELLARFERDGRLLAMAIVQRRRIGAWETFQPSQAPVGMWLSHPGLDIDMLTGTLLRALPGFALVLGVTQRDPMLAPRPLDGALLRTLDYIDTARITIRGSFDDYWAARGKNLRTNMKKQRSKLQKEGVEAHMEVVRDPQQVAAALADYGQLESAGWKAGGGTAIHADNAQGRFYRAMLENFCRAGRGRILRYRFDDRLVAMNLCIEGNGALIILKTTYDESVSSQYSPAFLLCEEVCRELFEQQQFERLEFYGKVMEWHTRWTDEVRTMYHVNSYRWAALPRLRKLINNRARPPQAAPAPAAPALQQTTPSME</sequence>
<dbReference type="Proteomes" id="UP000297258">
    <property type="component" value="Unassembled WGS sequence"/>
</dbReference>
<dbReference type="Gene3D" id="3.40.630.30">
    <property type="match status" value="1"/>
</dbReference>
<dbReference type="OrthoDB" id="4349922at2"/>
<dbReference type="RefSeq" id="WP_135190737.1">
    <property type="nucleotide sequence ID" value="NZ_SPUM01000108.1"/>
</dbReference>
<name>A0A4Y9SZ67_9BURK</name>
<protein>
    <submittedName>
        <fullName evidence="3">GNAT family N-acetyltransferase</fullName>
    </submittedName>
</protein>
<comment type="caution">
    <text evidence="3">The sequence shown here is derived from an EMBL/GenBank/DDBJ whole genome shotgun (WGS) entry which is preliminary data.</text>
</comment>
<evidence type="ECO:0000256" key="1">
    <source>
        <dbReference type="SAM" id="MobiDB-lite"/>
    </source>
</evidence>